<protein>
    <submittedName>
        <fullName evidence="1">Uncharacterized protein</fullName>
    </submittedName>
</protein>
<accession>A0ACB8TT62</accession>
<comment type="caution">
    <text evidence="1">The sequence shown here is derived from an EMBL/GenBank/DDBJ whole genome shotgun (WGS) entry which is preliminary data.</text>
</comment>
<gene>
    <name evidence="1" type="ORF">BDY19DRAFT_996928</name>
</gene>
<name>A0ACB8TT62_9APHY</name>
<dbReference type="Proteomes" id="UP001055072">
    <property type="component" value="Unassembled WGS sequence"/>
</dbReference>
<evidence type="ECO:0000313" key="2">
    <source>
        <dbReference type="Proteomes" id="UP001055072"/>
    </source>
</evidence>
<organism evidence="1 2">
    <name type="scientific">Irpex rosettiformis</name>
    <dbReference type="NCBI Taxonomy" id="378272"/>
    <lineage>
        <taxon>Eukaryota</taxon>
        <taxon>Fungi</taxon>
        <taxon>Dikarya</taxon>
        <taxon>Basidiomycota</taxon>
        <taxon>Agaricomycotina</taxon>
        <taxon>Agaricomycetes</taxon>
        <taxon>Polyporales</taxon>
        <taxon>Irpicaceae</taxon>
        <taxon>Irpex</taxon>
    </lineage>
</organism>
<evidence type="ECO:0000313" key="1">
    <source>
        <dbReference type="EMBL" id="KAI0085210.1"/>
    </source>
</evidence>
<sequence length="190" mass="21251">MSFFSKLCTLVAAALTYRCRRRSSNIFVSIDNIAFTTPSLNVAELSNESLQYTAIPATVEVRLTPEYPLTLHLSEPPRETIKTGAILSIADPMNPNAFFLGTILGVRAFEGFYVEFVLEYGGEGGRRRDNLLVPIEWAELTPEEVQYKLAAPPGAHKRYHPLPDEDQCIFIPGVRVWDMQAVATGTPHYF</sequence>
<proteinExistence type="predicted"/>
<dbReference type="EMBL" id="MU274933">
    <property type="protein sequence ID" value="KAI0085210.1"/>
    <property type="molecule type" value="Genomic_DNA"/>
</dbReference>
<reference evidence="1" key="1">
    <citation type="journal article" date="2021" name="Environ. Microbiol.">
        <title>Gene family expansions and transcriptome signatures uncover fungal adaptations to wood decay.</title>
        <authorList>
            <person name="Hage H."/>
            <person name="Miyauchi S."/>
            <person name="Viragh M."/>
            <person name="Drula E."/>
            <person name="Min B."/>
            <person name="Chaduli D."/>
            <person name="Navarro D."/>
            <person name="Favel A."/>
            <person name="Norest M."/>
            <person name="Lesage-Meessen L."/>
            <person name="Balint B."/>
            <person name="Merenyi Z."/>
            <person name="de Eugenio L."/>
            <person name="Morin E."/>
            <person name="Martinez A.T."/>
            <person name="Baldrian P."/>
            <person name="Stursova M."/>
            <person name="Martinez M.J."/>
            <person name="Novotny C."/>
            <person name="Magnuson J.K."/>
            <person name="Spatafora J.W."/>
            <person name="Maurice S."/>
            <person name="Pangilinan J."/>
            <person name="Andreopoulos W."/>
            <person name="LaButti K."/>
            <person name="Hundley H."/>
            <person name="Na H."/>
            <person name="Kuo A."/>
            <person name="Barry K."/>
            <person name="Lipzen A."/>
            <person name="Henrissat B."/>
            <person name="Riley R."/>
            <person name="Ahrendt S."/>
            <person name="Nagy L.G."/>
            <person name="Grigoriev I.V."/>
            <person name="Martin F."/>
            <person name="Rosso M.N."/>
        </authorList>
    </citation>
    <scope>NUCLEOTIDE SEQUENCE</scope>
    <source>
        <strain evidence="1">CBS 384.51</strain>
    </source>
</reference>
<keyword evidence="2" id="KW-1185">Reference proteome</keyword>